<dbReference type="Proteomes" id="UP001140091">
    <property type="component" value="Unassembled WGS sequence"/>
</dbReference>
<feature type="compositionally biased region" description="Basic and acidic residues" evidence="2">
    <location>
        <begin position="165"/>
        <end position="182"/>
    </location>
</feature>
<comment type="caution">
    <text evidence="4">The sequence shown here is derived from an EMBL/GenBank/DDBJ whole genome shotgun (WGS) entry which is preliminary data.</text>
</comment>
<accession>A0A9W8MHM6</accession>
<protein>
    <submittedName>
        <fullName evidence="4">Uncharacterized protein</fullName>
    </submittedName>
</protein>
<feature type="region of interest" description="Disordered" evidence="2">
    <location>
        <begin position="140"/>
        <end position="196"/>
    </location>
</feature>
<keyword evidence="1" id="KW-0175">Coiled coil</keyword>
<keyword evidence="3" id="KW-0812">Transmembrane</keyword>
<organism evidence="4 5">
    <name type="scientific">Candolleomyces eurysporus</name>
    <dbReference type="NCBI Taxonomy" id="2828524"/>
    <lineage>
        <taxon>Eukaryota</taxon>
        <taxon>Fungi</taxon>
        <taxon>Dikarya</taxon>
        <taxon>Basidiomycota</taxon>
        <taxon>Agaricomycotina</taxon>
        <taxon>Agaricomycetes</taxon>
        <taxon>Agaricomycetidae</taxon>
        <taxon>Agaricales</taxon>
        <taxon>Agaricineae</taxon>
        <taxon>Psathyrellaceae</taxon>
        <taxon>Candolleomyces</taxon>
    </lineage>
</organism>
<keyword evidence="3" id="KW-1133">Transmembrane helix</keyword>
<keyword evidence="3" id="KW-0472">Membrane</keyword>
<dbReference type="AlphaFoldDB" id="A0A9W8MHM6"/>
<sequence>MMFALKATQSRHIVEMYFTLDDGLHTISAQYPQSSPGQSQVKLYESPPGLSLGNHKLVIKHMGPNDGNAHFVRLDSVLVGGHDMDSLKNDISQLQAQTARLESQKADLRTAAIVLASLLGAILILCIYLLAQVYMLRRRSSTEGGDMKRSSGSIRPEGSLSEQIQDGKDPQVKETDRQRDEATTDSSLPGGDGRSG</sequence>
<evidence type="ECO:0000256" key="1">
    <source>
        <dbReference type="SAM" id="Coils"/>
    </source>
</evidence>
<reference evidence="4" key="1">
    <citation type="submission" date="2022-06" db="EMBL/GenBank/DDBJ databases">
        <title>Genome Sequence of Candolleomyces eurysporus.</title>
        <authorList>
            <person name="Buettner E."/>
        </authorList>
    </citation>
    <scope>NUCLEOTIDE SEQUENCE</scope>
    <source>
        <strain evidence="4">VTCC 930004</strain>
    </source>
</reference>
<keyword evidence="5" id="KW-1185">Reference proteome</keyword>
<feature type="non-terminal residue" evidence="4">
    <location>
        <position position="1"/>
    </location>
</feature>
<feature type="transmembrane region" description="Helical" evidence="3">
    <location>
        <begin position="111"/>
        <end position="131"/>
    </location>
</feature>
<evidence type="ECO:0000256" key="2">
    <source>
        <dbReference type="SAM" id="MobiDB-lite"/>
    </source>
</evidence>
<feature type="coiled-coil region" evidence="1">
    <location>
        <begin position="84"/>
        <end position="111"/>
    </location>
</feature>
<name>A0A9W8MHM6_9AGAR</name>
<evidence type="ECO:0000313" key="5">
    <source>
        <dbReference type="Proteomes" id="UP001140091"/>
    </source>
</evidence>
<evidence type="ECO:0000313" key="4">
    <source>
        <dbReference type="EMBL" id="KAJ2931026.1"/>
    </source>
</evidence>
<gene>
    <name evidence="4" type="ORF">H1R20_g6075</name>
</gene>
<evidence type="ECO:0000256" key="3">
    <source>
        <dbReference type="SAM" id="Phobius"/>
    </source>
</evidence>
<dbReference type="EMBL" id="JANBPK010000813">
    <property type="protein sequence ID" value="KAJ2931026.1"/>
    <property type="molecule type" value="Genomic_DNA"/>
</dbReference>
<proteinExistence type="predicted"/>